<evidence type="ECO:0000313" key="18">
    <source>
        <dbReference type="Proteomes" id="UP000248597"/>
    </source>
</evidence>
<keyword evidence="9 11" id="KW-0472">Membrane</keyword>
<protein>
    <recommendedName>
        <fullName evidence="19">TonB-dependent receptor</fullName>
    </recommendedName>
</protein>
<evidence type="ECO:0000256" key="8">
    <source>
        <dbReference type="ARBA" id="ARBA00023077"/>
    </source>
</evidence>
<evidence type="ECO:0000256" key="3">
    <source>
        <dbReference type="ARBA" id="ARBA00022452"/>
    </source>
</evidence>
<keyword evidence="3 11" id="KW-1134">Transmembrane beta strand</keyword>
<keyword evidence="2 11" id="KW-0813">Transport</keyword>
<evidence type="ECO:0000256" key="4">
    <source>
        <dbReference type="ARBA" id="ARBA00022496"/>
    </source>
</evidence>
<feature type="signal peptide" evidence="14">
    <location>
        <begin position="1"/>
        <end position="25"/>
    </location>
</feature>
<dbReference type="AlphaFoldDB" id="A0A2W5MXI3"/>
<dbReference type="GO" id="GO:0006826">
    <property type="term" value="P:iron ion transport"/>
    <property type="evidence" value="ECO:0007669"/>
    <property type="project" value="UniProtKB-KW"/>
</dbReference>
<evidence type="ECO:0000256" key="11">
    <source>
        <dbReference type="PROSITE-ProRule" id="PRU01360"/>
    </source>
</evidence>
<evidence type="ECO:0000256" key="2">
    <source>
        <dbReference type="ARBA" id="ARBA00022448"/>
    </source>
</evidence>
<evidence type="ECO:0000256" key="5">
    <source>
        <dbReference type="ARBA" id="ARBA00022692"/>
    </source>
</evidence>
<evidence type="ECO:0008006" key="19">
    <source>
        <dbReference type="Google" id="ProtNLM"/>
    </source>
</evidence>
<feature type="chain" id="PRO_5016007299" description="TonB-dependent receptor" evidence="14">
    <location>
        <begin position="26"/>
        <end position="741"/>
    </location>
</feature>
<dbReference type="Gene3D" id="2.40.170.20">
    <property type="entry name" value="TonB-dependent receptor, beta-barrel domain"/>
    <property type="match status" value="1"/>
</dbReference>
<feature type="region of interest" description="Disordered" evidence="13">
    <location>
        <begin position="29"/>
        <end position="51"/>
    </location>
</feature>
<dbReference type="SUPFAM" id="SSF56935">
    <property type="entry name" value="Porins"/>
    <property type="match status" value="1"/>
</dbReference>
<keyword evidence="7" id="KW-0406">Ion transport</keyword>
<dbReference type="InterPro" id="IPR039426">
    <property type="entry name" value="TonB-dep_rcpt-like"/>
</dbReference>
<evidence type="ECO:0000259" key="15">
    <source>
        <dbReference type="Pfam" id="PF00593"/>
    </source>
</evidence>
<comment type="caution">
    <text evidence="17">The sequence shown here is derived from an EMBL/GenBank/DDBJ whole genome shotgun (WGS) entry which is preliminary data.</text>
</comment>
<keyword evidence="6" id="KW-0408">Iron</keyword>
<keyword evidence="14" id="KW-0732">Signal</keyword>
<keyword evidence="8 12" id="KW-0798">TonB box</keyword>
<dbReference type="InterPro" id="IPR000531">
    <property type="entry name" value="Beta-barrel_TonB"/>
</dbReference>
<evidence type="ECO:0000259" key="16">
    <source>
        <dbReference type="Pfam" id="PF07715"/>
    </source>
</evidence>
<sequence length="741" mass="79681">MKNFMLASVAISALFAGLAPVTAAAQEIPSSDGAAVPPEHQDTDADGSASGENDIVVTALKRSSSLQDTPASIDVLDGDVLESAAINNILQITQVAPAVTIFRPPNNSVTATIRGLGTSPGTVAFEQGVALFVDDVYAARGGDFLGSLFDIERLEIVKGTQAAVLGKNTSFGALLLTTRKPGSDFAANGLVSYEFERKSKVVSGGVDIPLSDTLAVRVAGQYQDLGGFVKNRYPGPGAEKTAQPLTEYAGRITGVWEPTSDLQVTMSYSHQDLETFGTTSELIIGSPGVQNLFIASGYPELYEANADFAGARFDAGGPTRLKQKSDRARASVDYDLGPVTLTAVSGWSKFTQDNHADFDGTPGTYFTEDSVIRSEQFSQEIRFTSNGNSAFEYLFGGLYVHNKISQDRSSSTAYPGGMSGAFDSFYEQMTDTWSGFGQISYEFAPRLTLIAGGRVTSEKKTAEMIRTTTRPGPYTTVLFPPYPLTNLSRRETVVDGSASLQFEATDDITLYASYGQGSKGGGFVEVNLPANAEFDKEVARTAELGVKLRDPDGAWNLDLAGFRSTVDGFQNNFNNGQFFVVQNLDVRSTGFEVSGGYRVTDNFRLNWNGTYAKTENLSAPATQADNRLPRAPRFSGKFALDYDQPISDDMSLIFAADVTHRSKISFNLDPASNPFGKAFTTLNGSITIHSDRGFDLALVGRNITNARSNAFVFPVSFVPGPARNATPEDPRTVTLQLRFDF</sequence>
<dbReference type="EMBL" id="QFPJ01000002">
    <property type="protein sequence ID" value="PZQ24507.1"/>
    <property type="molecule type" value="Genomic_DNA"/>
</dbReference>
<keyword evidence="4" id="KW-0410">Iron transport</keyword>
<feature type="domain" description="TonB-dependent receptor-like beta-barrel" evidence="15">
    <location>
        <begin position="299"/>
        <end position="702"/>
    </location>
</feature>
<accession>A0A2W5MXI3</accession>
<organism evidence="17 18">
    <name type="scientific">Sphingopyxis macrogoltabida</name>
    <name type="common">Sphingomonas macrogoltabidus</name>
    <dbReference type="NCBI Taxonomy" id="33050"/>
    <lineage>
        <taxon>Bacteria</taxon>
        <taxon>Pseudomonadati</taxon>
        <taxon>Pseudomonadota</taxon>
        <taxon>Alphaproteobacteria</taxon>
        <taxon>Sphingomonadales</taxon>
        <taxon>Sphingomonadaceae</taxon>
        <taxon>Sphingopyxis</taxon>
    </lineage>
</organism>
<dbReference type="PANTHER" id="PTHR32552:SF81">
    <property type="entry name" value="TONB-DEPENDENT OUTER MEMBRANE RECEPTOR"/>
    <property type="match status" value="1"/>
</dbReference>
<feature type="domain" description="TonB-dependent receptor plug" evidence="16">
    <location>
        <begin position="66"/>
        <end position="172"/>
    </location>
</feature>
<dbReference type="InterPro" id="IPR012910">
    <property type="entry name" value="Plug_dom"/>
</dbReference>
<dbReference type="PANTHER" id="PTHR32552">
    <property type="entry name" value="FERRICHROME IRON RECEPTOR-RELATED"/>
    <property type="match status" value="1"/>
</dbReference>
<evidence type="ECO:0000256" key="1">
    <source>
        <dbReference type="ARBA" id="ARBA00004571"/>
    </source>
</evidence>
<dbReference type="Pfam" id="PF07715">
    <property type="entry name" value="Plug"/>
    <property type="match status" value="1"/>
</dbReference>
<keyword evidence="5 11" id="KW-0812">Transmembrane</keyword>
<evidence type="ECO:0000256" key="6">
    <source>
        <dbReference type="ARBA" id="ARBA00023004"/>
    </source>
</evidence>
<dbReference type="InterPro" id="IPR036942">
    <property type="entry name" value="Beta-barrel_TonB_sf"/>
</dbReference>
<evidence type="ECO:0000256" key="10">
    <source>
        <dbReference type="ARBA" id="ARBA00023237"/>
    </source>
</evidence>
<gene>
    <name evidence="17" type="ORF">DI569_01415</name>
</gene>
<evidence type="ECO:0000256" key="9">
    <source>
        <dbReference type="ARBA" id="ARBA00023136"/>
    </source>
</evidence>
<name>A0A2W5MXI3_SPHMC</name>
<evidence type="ECO:0000256" key="7">
    <source>
        <dbReference type="ARBA" id="ARBA00023065"/>
    </source>
</evidence>
<dbReference type="GO" id="GO:0009279">
    <property type="term" value="C:cell outer membrane"/>
    <property type="evidence" value="ECO:0007669"/>
    <property type="project" value="UniProtKB-SubCell"/>
</dbReference>
<keyword evidence="10 11" id="KW-0998">Cell outer membrane</keyword>
<evidence type="ECO:0000256" key="12">
    <source>
        <dbReference type="RuleBase" id="RU003357"/>
    </source>
</evidence>
<dbReference type="Proteomes" id="UP000248597">
    <property type="component" value="Unassembled WGS sequence"/>
</dbReference>
<comment type="subcellular location">
    <subcellularLocation>
        <location evidence="1 11">Cell outer membrane</location>
        <topology evidence="1 11">Multi-pass membrane protein</topology>
    </subcellularLocation>
</comment>
<comment type="similarity">
    <text evidence="11 12">Belongs to the TonB-dependent receptor family.</text>
</comment>
<dbReference type="Pfam" id="PF00593">
    <property type="entry name" value="TonB_dep_Rec_b-barrel"/>
    <property type="match status" value="1"/>
</dbReference>
<evidence type="ECO:0000313" key="17">
    <source>
        <dbReference type="EMBL" id="PZQ24507.1"/>
    </source>
</evidence>
<dbReference type="PROSITE" id="PS52016">
    <property type="entry name" value="TONB_DEPENDENT_REC_3"/>
    <property type="match status" value="1"/>
</dbReference>
<reference evidence="17 18" key="1">
    <citation type="submission" date="2017-08" db="EMBL/GenBank/DDBJ databases">
        <title>Infants hospitalized years apart are colonized by the same room-sourced microbial strains.</title>
        <authorList>
            <person name="Brooks B."/>
            <person name="Olm M.R."/>
            <person name="Firek B.A."/>
            <person name="Baker R."/>
            <person name="Thomas B.C."/>
            <person name="Morowitz M.J."/>
            <person name="Banfield J.F."/>
        </authorList>
    </citation>
    <scope>NUCLEOTIDE SEQUENCE [LARGE SCALE GENOMIC DNA]</scope>
    <source>
        <strain evidence="17">S2_005_003_R2_47</strain>
    </source>
</reference>
<evidence type="ECO:0000256" key="14">
    <source>
        <dbReference type="SAM" id="SignalP"/>
    </source>
</evidence>
<evidence type="ECO:0000256" key="13">
    <source>
        <dbReference type="SAM" id="MobiDB-lite"/>
    </source>
</evidence>
<proteinExistence type="inferred from homology"/>